<reference evidence="4 5" key="1">
    <citation type="submission" date="2019-03" db="EMBL/GenBank/DDBJ databases">
        <authorList>
            <person name="Gaulin E."/>
            <person name="Dumas B."/>
        </authorList>
    </citation>
    <scope>NUCLEOTIDE SEQUENCE [LARGE SCALE GENOMIC DNA]</scope>
    <source>
        <strain evidence="4">CBS 568.67</strain>
    </source>
</reference>
<protein>
    <submittedName>
        <fullName evidence="4">Aste57867_18322 protein</fullName>
    </submittedName>
    <submittedName>
        <fullName evidence="3">Aste57867_5391 protein</fullName>
    </submittedName>
</protein>
<reference evidence="1" key="2">
    <citation type="submission" date="2019-06" db="EMBL/GenBank/DDBJ databases">
        <title>Genomics analysis of Aphanomyces spp. identifies a new class of oomycete effector associated with host adaptation.</title>
        <authorList>
            <person name="Gaulin E."/>
        </authorList>
    </citation>
    <scope>NUCLEOTIDE SEQUENCE</scope>
    <source>
        <strain evidence="1">CBS 578.67</strain>
    </source>
</reference>
<accession>A0A485LBE1</accession>
<dbReference type="EMBL" id="VJMH01006383">
    <property type="protein sequence ID" value="KAF0690296.1"/>
    <property type="molecule type" value="Genomic_DNA"/>
</dbReference>
<evidence type="ECO:0000313" key="4">
    <source>
        <dbReference type="EMBL" id="VFT95058.1"/>
    </source>
</evidence>
<dbReference type="OrthoDB" id="62252at2759"/>
<dbReference type="AlphaFoldDB" id="A0A485LBE1"/>
<name>A0A485LBE1_9STRA</name>
<dbReference type="Proteomes" id="UP000332933">
    <property type="component" value="Unassembled WGS sequence"/>
</dbReference>
<organism evidence="4 5">
    <name type="scientific">Aphanomyces stellatus</name>
    <dbReference type="NCBI Taxonomy" id="120398"/>
    <lineage>
        <taxon>Eukaryota</taxon>
        <taxon>Sar</taxon>
        <taxon>Stramenopiles</taxon>
        <taxon>Oomycota</taxon>
        <taxon>Saprolegniomycetes</taxon>
        <taxon>Saprolegniales</taxon>
        <taxon>Verrucalvaceae</taxon>
        <taxon>Aphanomyces</taxon>
    </lineage>
</organism>
<dbReference type="EMBL" id="CAADRA010001760">
    <property type="protein sequence ID" value="VFT82449.1"/>
    <property type="molecule type" value="Genomic_DNA"/>
</dbReference>
<sequence>MEKNAAPLPLRPASHLIMLEDIAANGVIVDMESHPLYRTLSHIKTKRVKELEFYKRYIYTLQAQVSQNQRRRTSLLPWEEVARALQDDTLDRVRDNRRLQQNIEANRRLCALVKPWIQRLTLEQPRLERPLNAFDACWRQAHLFAGDERTRTTGTEWLIRHMYHNMERALHDVPFPSSTSRDPFIDVRVADVPADYSTSGMELQATQQFVMPFSLEQVADGIWAANRTFAQYYLKKDFERNYHGQLSGAENEMEYAQEEIGTPEQSITMNWIQGRFHEADRTSIVVKTIADDMFPLQENAWSMSLQHWITMTRAGPHATLCRVHYSVQQPITATGFVPIRDVSRQRKVEPGVDDVATYRLLVEREIRSHTAQRQLFPKHLETVLTEMAALKVDEIKPETHVGDDVKSEGTM</sequence>
<evidence type="ECO:0000313" key="3">
    <source>
        <dbReference type="EMBL" id="VFT82449.1"/>
    </source>
</evidence>
<keyword evidence="5" id="KW-1185">Reference proteome</keyword>
<dbReference type="EMBL" id="VJMH01001759">
    <property type="protein sequence ID" value="KAF0711092.1"/>
    <property type="molecule type" value="Genomic_DNA"/>
</dbReference>
<dbReference type="EMBL" id="CAADRA010006404">
    <property type="protein sequence ID" value="VFT95058.1"/>
    <property type="molecule type" value="Genomic_DNA"/>
</dbReference>
<gene>
    <name evidence="4" type="primary">Aste57867_18322</name>
    <name evidence="3" type="synonym">Aste57867_5391</name>
    <name evidence="2" type="ORF">As57867_005378</name>
    <name evidence="1" type="ORF">As57867_018260</name>
    <name evidence="4" type="ORF">ASTE57867_18322</name>
    <name evidence="3" type="ORF">ASTE57867_5391</name>
</gene>
<proteinExistence type="predicted"/>
<evidence type="ECO:0000313" key="5">
    <source>
        <dbReference type="Proteomes" id="UP000332933"/>
    </source>
</evidence>
<evidence type="ECO:0000313" key="1">
    <source>
        <dbReference type="EMBL" id="KAF0690296.1"/>
    </source>
</evidence>
<evidence type="ECO:0000313" key="2">
    <source>
        <dbReference type="EMBL" id="KAF0711092.1"/>
    </source>
</evidence>